<evidence type="ECO:0000313" key="4">
    <source>
        <dbReference type="EMBL" id="KIL56982.1"/>
    </source>
</evidence>
<feature type="compositionally biased region" description="Basic and acidic residues" evidence="2">
    <location>
        <begin position="66"/>
        <end position="85"/>
    </location>
</feature>
<dbReference type="GO" id="GO:0004190">
    <property type="term" value="F:aspartic-type endopeptidase activity"/>
    <property type="evidence" value="ECO:0007669"/>
    <property type="project" value="UniProtKB-KW"/>
</dbReference>
<sequence>MPVTRSGGKKNDQAEPTKPAGGEGSNNDKGFIDSVKGKGTDQSPLQKLDMPQEKPPAVNTEQGWRSYKDRQRRPQEQKDGFDRSRVGGFHFTSDIQDVVNRNDVQEKILNSEVTLSLKEVLSISNDMQRRIGNLLKSRRVENIPKSANLVYCDGSTEGLTRVSDVLWVNANEALGPCNVAKAPFIDAIYPANRSMAPFADTTGPSNVMEAPFIPSSMQISFDGSQTVKDSFAAKYSFSAMLDTPLPNILAWTTGRFVATLGGHKVEFMVDTGSELNLISDSFFRRTNMALEIDGVRWSLKGINGGAVPMVGLLRNVEVEIGGHRFDHHFFVSTEGTGNQQDVLLGQPWLHWYSANLAYSRKGSTLLKLWKNGDSDMQYECGYRPPTIAIQLCTSDATYGKPRNITHATTMEEHESSDDSEYEGKGKRVCGPRAI</sequence>
<organism evidence="4 5">
    <name type="scientific">Amanita muscaria (strain Koide BX008)</name>
    <dbReference type="NCBI Taxonomy" id="946122"/>
    <lineage>
        <taxon>Eukaryota</taxon>
        <taxon>Fungi</taxon>
        <taxon>Dikarya</taxon>
        <taxon>Basidiomycota</taxon>
        <taxon>Agaricomycotina</taxon>
        <taxon>Agaricomycetes</taxon>
        <taxon>Agaricomycetidae</taxon>
        <taxon>Agaricales</taxon>
        <taxon>Pluteineae</taxon>
        <taxon>Amanitaceae</taxon>
        <taxon>Amanita</taxon>
    </lineage>
</organism>
<proteinExistence type="predicted"/>
<dbReference type="PROSITE" id="PS00141">
    <property type="entry name" value="ASP_PROTEASE"/>
    <property type="match status" value="1"/>
</dbReference>
<name>A0A0C2W762_AMAMK</name>
<accession>A0A0C2W762</accession>
<evidence type="ECO:0000256" key="2">
    <source>
        <dbReference type="SAM" id="MobiDB-lite"/>
    </source>
</evidence>
<dbReference type="GO" id="GO:0006508">
    <property type="term" value="P:proteolysis"/>
    <property type="evidence" value="ECO:0007669"/>
    <property type="project" value="InterPro"/>
</dbReference>
<dbReference type="Gene3D" id="2.40.70.10">
    <property type="entry name" value="Acid Proteases"/>
    <property type="match status" value="1"/>
</dbReference>
<protein>
    <recommendedName>
        <fullName evidence="3">DUF4100 domain-containing protein</fullName>
    </recommendedName>
</protein>
<dbReference type="SUPFAM" id="SSF50630">
    <property type="entry name" value="Acid proteases"/>
    <property type="match status" value="1"/>
</dbReference>
<dbReference type="Pfam" id="PF13352">
    <property type="entry name" value="DUF4100"/>
    <property type="match status" value="1"/>
</dbReference>
<dbReference type="Pfam" id="PF13975">
    <property type="entry name" value="gag-asp_proteas"/>
    <property type="match status" value="1"/>
</dbReference>
<reference evidence="4 5" key="1">
    <citation type="submission" date="2014-04" db="EMBL/GenBank/DDBJ databases">
        <title>Evolutionary Origins and Diversification of the Mycorrhizal Mutualists.</title>
        <authorList>
            <consortium name="DOE Joint Genome Institute"/>
            <consortium name="Mycorrhizal Genomics Consortium"/>
            <person name="Kohler A."/>
            <person name="Kuo A."/>
            <person name="Nagy L.G."/>
            <person name="Floudas D."/>
            <person name="Copeland A."/>
            <person name="Barry K.W."/>
            <person name="Cichocki N."/>
            <person name="Veneault-Fourrey C."/>
            <person name="LaButti K."/>
            <person name="Lindquist E.A."/>
            <person name="Lipzen A."/>
            <person name="Lundell T."/>
            <person name="Morin E."/>
            <person name="Murat C."/>
            <person name="Riley R."/>
            <person name="Ohm R."/>
            <person name="Sun H."/>
            <person name="Tunlid A."/>
            <person name="Henrissat B."/>
            <person name="Grigoriev I.V."/>
            <person name="Hibbett D.S."/>
            <person name="Martin F."/>
        </authorList>
    </citation>
    <scope>NUCLEOTIDE SEQUENCE [LARGE SCALE GENOMIC DNA]</scope>
    <source>
        <strain evidence="4 5">Koide BX008</strain>
    </source>
</reference>
<evidence type="ECO:0000313" key="5">
    <source>
        <dbReference type="Proteomes" id="UP000054549"/>
    </source>
</evidence>
<feature type="region of interest" description="Disordered" evidence="2">
    <location>
        <begin position="409"/>
        <end position="434"/>
    </location>
</feature>
<keyword evidence="1" id="KW-0645">Protease</keyword>
<dbReference type="InterPro" id="IPR025165">
    <property type="entry name" value="DUF4100"/>
</dbReference>
<dbReference type="OrthoDB" id="5535068at2759"/>
<dbReference type="AlphaFoldDB" id="A0A0C2W762"/>
<feature type="region of interest" description="Disordered" evidence="2">
    <location>
        <begin position="1"/>
        <end position="86"/>
    </location>
</feature>
<dbReference type="HOGENOM" id="CLU_631586_0_0_1"/>
<keyword evidence="1" id="KW-0064">Aspartyl protease</keyword>
<keyword evidence="1" id="KW-0378">Hydrolase</keyword>
<dbReference type="STRING" id="946122.A0A0C2W762"/>
<dbReference type="InterPro" id="IPR001969">
    <property type="entry name" value="Aspartic_peptidase_AS"/>
</dbReference>
<dbReference type="InParanoid" id="A0A0C2W762"/>
<dbReference type="CDD" id="cd00303">
    <property type="entry name" value="retropepsin_like"/>
    <property type="match status" value="1"/>
</dbReference>
<gene>
    <name evidence="4" type="ORF">M378DRAFT_16606</name>
</gene>
<evidence type="ECO:0000259" key="3">
    <source>
        <dbReference type="Pfam" id="PF13352"/>
    </source>
</evidence>
<dbReference type="EMBL" id="KN818389">
    <property type="protein sequence ID" value="KIL56982.1"/>
    <property type="molecule type" value="Genomic_DNA"/>
</dbReference>
<dbReference type="Proteomes" id="UP000054549">
    <property type="component" value="Unassembled WGS sequence"/>
</dbReference>
<evidence type="ECO:0000256" key="1">
    <source>
        <dbReference type="ARBA" id="ARBA00022750"/>
    </source>
</evidence>
<feature type="domain" description="DUF4100" evidence="3">
    <location>
        <begin position="1"/>
        <end position="140"/>
    </location>
</feature>
<keyword evidence="5" id="KW-1185">Reference proteome</keyword>
<dbReference type="InterPro" id="IPR021109">
    <property type="entry name" value="Peptidase_aspartic_dom_sf"/>
</dbReference>